<dbReference type="InterPro" id="IPR000600">
    <property type="entry name" value="ROK"/>
</dbReference>
<comment type="similarity">
    <text evidence="1">Belongs to the ROK (NagC/XylR) family.</text>
</comment>
<evidence type="ECO:0000256" key="1">
    <source>
        <dbReference type="ARBA" id="ARBA00006479"/>
    </source>
</evidence>
<evidence type="ECO:0000259" key="2">
    <source>
        <dbReference type="Pfam" id="PF12802"/>
    </source>
</evidence>
<dbReference type="Pfam" id="PF00480">
    <property type="entry name" value="ROK"/>
    <property type="match status" value="1"/>
</dbReference>
<sequence length="385" mass="39969">MAAREWSEGGTELQVALEVLLRGPLSRAELARRLDLSQPTLTRLTKDLVRRGLLVESPDRPGPAVGRPSRPLDVDASSHHFVGVNLAVGSAHAVLVDLRGTVLATRSADLPGSTPESVVAAVGDLADAVVTAAPPGTLQADSLTGIGVSLGGHSPDGTTVHVAPFLGWHDVPLGRLVRARTGLPTVVENDVAALTSAEHWFGGGRDVATFAVVTVGAGVGYGLVVHDRLVRHRDMGLGLVGHYPLDPNGPLCPEGHRGCAGAMLTTEALEAEAAVALRRPVTSDALLDLAREGDPAARRIVDDAGRALGRLVAAVANLTMPERVLLTGEGVELAVVADEAVRAAVAADRHPQATEVDLVVLPGDFAQWARGAAVVAIQDFVLRSR</sequence>
<dbReference type="Gene3D" id="3.30.420.40">
    <property type="match status" value="2"/>
</dbReference>
<dbReference type="InterPro" id="IPR036390">
    <property type="entry name" value="WH_DNA-bd_sf"/>
</dbReference>
<dbReference type="EMBL" id="BIMR01000343">
    <property type="protein sequence ID" value="GCE78235.1"/>
    <property type="molecule type" value="Genomic_DNA"/>
</dbReference>
<dbReference type="CDD" id="cd00090">
    <property type="entry name" value="HTH_ARSR"/>
    <property type="match status" value="1"/>
</dbReference>
<evidence type="ECO:0000313" key="3">
    <source>
        <dbReference type="EMBL" id="GCE78235.1"/>
    </source>
</evidence>
<feature type="domain" description="HTH marR-type" evidence="2">
    <location>
        <begin position="16"/>
        <end position="59"/>
    </location>
</feature>
<dbReference type="Proteomes" id="UP000289954">
    <property type="component" value="Unassembled WGS sequence"/>
</dbReference>
<dbReference type="InterPro" id="IPR043129">
    <property type="entry name" value="ATPase_NBD"/>
</dbReference>
<dbReference type="RefSeq" id="WP_130782890.1">
    <property type="nucleotide sequence ID" value="NZ_BIMR01000343.1"/>
</dbReference>
<gene>
    <name evidence="3" type="ORF">CBZ_32910</name>
</gene>
<accession>A0A402DVW1</accession>
<evidence type="ECO:0000313" key="4">
    <source>
        <dbReference type="Proteomes" id="UP000289954"/>
    </source>
</evidence>
<dbReference type="SUPFAM" id="SSF46785">
    <property type="entry name" value="Winged helix' DNA-binding domain"/>
    <property type="match status" value="1"/>
</dbReference>
<dbReference type="PANTHER" id="PTHR18964">
    <property type="entry name" value="ROK (REPRESSOR, ORF, KINASE) FAMILY"/>
    <property type="match status" value="1"/>
</dbReference>
<dbReference type="GO" id="GO:0003700">
    <property type="term" value="F:DNA-binding transcription factor activity"/>
    <property type="evidence" value="ECO:0007669"/>
    <property type="project" value="InterPro"/>
</dbReference>
<dbReference type="Gene3D" id="1.10.10.10">
    <property type="entry name" value="Winged helix-like DNA-binding domain superfamily/Winged helix DNA-binding domain"/>
    <property type="match status" value="1"/>
</dbReference>
<dbReference type="InterPro" id="IPR036388">
    <property type="entry name" value="WH-like_DNA-bd_sf"/>
</dbReference>
<dbReference type="InterPro" id="IPR011991">
    <property type="entry name" value="ArsR-like_HTH"/>
</dbReference>
<keyword evidence="4" id="KW-1185">Reference proteome</keyword>
<dbReference type="PANTHER" id="PTHR18964:SF149">
    <property type="entry name" value="BIFUNCTIONAL UDP-N-ACETYLGLUCOSAMINE 2-EPIMERASE_N-ACETYLMANNOSAMINE KINASE"/>
    <property type="match status" value="1"/>
</dbReference>
<dbReference type="AlphaFoldDB" id="A0A402DVW1"/>
<comment type="caution">
    <text evidence="3">The sequence shown here is derived from an EMBL/GenBank/DDBJ whole genome shotgun (WGS) entry which is preliminary data.</text>
</comment>
<protein>
    <submittedName>
        <fullName evidence="3">MarR family transcriptional regulator</fullName>
    </submittedName>
</protein>
<dbReference type="SUPFAM" id="SSF53067">
    <property type="entry name" value="Actin-like ATPase domain"/>
    <property type="match status" value="1"/>
</dbReference>
<proteinExistence type="inferred from homology"/>
<organism evidence="3 4">
    <name type="scientific">Cellulomonas biazotea</name>
    <dbReference type="NCBI Taxonomy" id="1709"/>
    <lineage>
        <taxon>Bacteria</taxon>
        <taxon>Bacillati</taxon>
        <taxon>Actinomycetota</taxon>
        <taxon>Actinomycetes</taxon>
        <taxon>Micrococcales</taxon>
        <taxon>Cellulomonadaceae</taxon>
        <taxon>Cellulomonas</taxon>
    </lineage>
</organism>
<dbReference type="Pfam" id="PF12802">
    <property type="entry name" value="MarR_2"/>
    <property type="match status" value="1"/>
</dbReference>
<dbReference type="InterPro" id="IPR000835">
    <property type="entry name" value="HTH_MarR-typ"/>
</dbReference>
<reference evidence="3 4" key="1">
    <citation type="submission" date="2019-01" db="EMBL/GenBank/DDBJ databases">
        <title>Draft genome sequence of Cellulomonas takizawaensis strain TKZ-21.</title>
        <authorList>
            <person name="Yamamura H."/>
            <person name="Hayashi T."/>
            <person name="Hamada M."/>
            <person name="Serisawa Y."/>
            <person name="Matsuyama K."/>
            <person name="Nakagawa Y."/>
            <person name="Otoguro M."/>
            <person name="Yanagida F."/>
            <person name="Hayakawa M."/>
        </authorList>
    </citation>
    <scope>NUCLEOTIDE SEQUENCE [LARGE SCALE GENOMIC DNA]</scope>
    <source>
        <strain evidence="3 4">NBRC12680</strain>
    </source>
</reference>
<dbReference type="OrthoDB" id="3464494at2"/>
<name>A0A402DVW1_9CELL</name>